<dbReference type="Proteomes" id="UP000046392">
    <property type="component" value="Unplaced"/>
</dbReference>
<evidence type="ECO:0000313" key="3">
    <source>
        <dbReference type="WBParaSite" id="SPAL_0000701500.1"/>
    </source>
</evidence>
<sequence length="322" mass="38521">MEFINLPEDFKLQIFKELQWKDINNLKLVCRDFYFIITKNIEQLDREELNCLTIYYDKNKIIKVEYRQVSNNELDINDILRSIEFNDDNEYEIFLRNRKIINIKELIFENITKGDTITIRDYEYYYFNINYDTSTTTNRAYEICLSKEYGACNACLTISSINKIIEIPYNTGTLKKELLEKMSIFKKDNYYLIISKIVLDILTNDPMLKHENISTINTNIEPIFSNLIINMHKLGFLEFENNGRCSSKELYLCYSGEHEINAEEKKFYTELFNEIKHEDQLLIIEERNFDIENFKICLECGARHINKITLEDSNNYRILELL</sequence>
<reference evidence="3" key="1">
    <citation type="submission" date="2017-02" db="UniProtKB">
        <authorList>
            <consortium name="WormBaseParasite"/>
        </authorList>
    </citation>
    <scope>IDENTIFICATION</scope>
</reference>
<accession>A0A0N5BM74</accession>
<keyword evidence="2" id="KW-1185">Reference proteome</keyword>
<dbReference type="SUPFAM" id="SSF81383">
    <property type="entry name" value="F-box domain"/>
    <property type="match status" value="1"/>
</dbReference>
<dbReference type="InterPro" id="IPR036047">
    <property type="entry name" value="F-box-like_dom_sf"/>
</dbReference>
<dbReference type="AlphaFoldDB" id="A0A0N5BM74"/>
<dbReference type="CDD" id="cd09917">
    <property type="entry name" value="F-box_SF"/>
    <property type="match status" value="1"/>
</dbReference>
<dbReference type="Pfam" id="PF00646">
    <property type="entry name" value="F-box"/>
    <property type="match status" value="1"/>
</dbReference>
<name>A0A0N5BM74_STREA</name>
<evidence type="ECO:0000259" key="1">
    <source>
        <dbReference type="PROSITE" id="PS50181"/>
    </source>
</evidence>
<dbReference type="WBParaSite" id="SPAL_0000701500.1">
    <property type="protein sequence ID" value="SPAL_0000701500.1"/>
    <property type="gene ID" value="SPAL_0000701500"/>
</dbReference>
<proteinExistence type="predicted"/>
<organism evidence="2 3">
    <name type="scientific">Strongyloides papillosus</name>
    <name type="common">Intestinal threadworm</name>
    <dbReference type="NCBI Taxonomy" id="174720"/>
    <lineage>
        <taxon>Eukaryota</taxon>
        <taxon>Metazoa</taxon>
        <taxon>Ecdysozoa</taxon>
        <taxon>Nematoda</taxon>
        <taxon>Chromadorea</taxon>
        <taxon>Rhabditida</taxon>
        <taxon>Tylenchina</taxon>
        <taxon>Panagrolaimomorpha</taxon>
        <taxon>Strongyloidoidea</taxon>
        <taxon>Strongyloididae</taxon>
        <taxon>Strongyloides</taxon>
    </lineage>
</organism>
<protein>
    <submittedName>
        <fullName evidence="3">F-box domain-containing protein</fullName>
    </submittedName>
</protein>
<feature type="domain" description="F-box" evidence="1">
    <location>
        <begin position="1"/>
        <end position="48"/>
    </location>
</feature>
<evidence type="ECO:0000313" key="2">
    <source>
        <dbReference type="Proteomes" id="UP000046392"/>
    </source>
</evidence>
<dbReference type="PROSITE" id="PS50181">
    <property type="entry name" value="FBOX"/>
    <property type="match status" value="1"/>
</dbReference>
<dbReference type="InterPro" id="IPR001810">
    <property type="entry name" value="F-box_dom"/>
</dbReference>